<dbReference type="VEuPathDB" id="FungiDB:MELLADRAFT_61549"/>
<dbReference type="KEGG" id="mlr:MELLADRAFT_61549"/>
<dbReference type="HOGENOM" id="CLU_767431_0_0_1"/>
<dbReference type="AlphaFoldDB" id="F4RFC9"/>
<sequence>MFVECSSDFDVGPHDVSVDIMVSHEMDLDSSFILTFVFIQSHHPSPTSIIFLPSMASTRSGRTRGPPSGTGAASMYSTRAKRSGRVLASPTRKSTSTKARSTKTTMTKSNYSTNQANELSINEFLPSTSNNQPTPDPPVLWSPTLAEPSAALPQSQTSFDISQINATISRTNATLSPPIHNARSIPSDSNNQLTTNPSILRDEELGNLFNPGAMSDSDLSLEEDSRPSKRQLSQRNTDQAPPASKHSRQVPQNESQAQLQGVDSQDISSSINRNAPLPQSSSSSRATDLPTLLNYQAVCNEWSMTRISAVKQTSSAVPQNIQEEAKALKQLYHHHKEMLAMMGNVTLFTLDKAIHTISQHS</sequence>
<feature type="region of interest" description="Disordered" evidence="1">
    <location>
        <begin position="57"/>
        <end position="144"/>
    </location>
</feature>
<feature type="compositionally biased region" description="Low complexity" evidence="1">
    <location>
        <begin position="91"/>
        <end position="109"/>
    </location>
</feature>
<organism evidence="3">
    <name type="scientific">Melampsora larici-populina (strain 98AG31 / pathotype 3-4-7)</name>
    <name type="common">Poplar leaf rust fungus</name>
    <dbReference type="NCBI Taxonomy" id="747676"/>
    <lineage>
        <taxon>Eukaryota</taxon>
        <taxon>Fungi</taxon>
        <taxon>Dikarya</taxon>
        <taxon>Basidiomycota</taxon>
        <taxon>Pucciniomycotina</taxon>
        <taxon>Pucciniomycetes</taxon>
        <taxon>Pucciniales</taxon>
        <taxon>Melampsoraceae</taxon>
        <taxon>Melampsora</taxon>
    </lineage>
</organism>
<feature type="compositionally biased region" description="Polar residues" evidence="1">
    <location>
        <begin position="184"/>
        <end position="198"/>
    </location>
</feature>
<dbReference type="EMBL" id="GL883099">
    <property type="protein sequence ID" value="EGG08793.1"/>
    <property type="molecule type" value="Genomic_DNA"/>
</dbReference>
<keyword evidence="3" id="KW-1185">Reference proteome</keyword>
<feature type="compositionally biased region" description="Polar residues" evidence="1">
    <location>
        <begin position="230"/>
        <end position="239"/>
    </location>
</feature>
<dbReference type="InParanoid" id="F4RFC9"/>
<proteinExistence type="predicted"/>
<reference evidence="3" key="1">
    <citation type="journal article" date="2011" name="Proc. Natl. Acad. Sci. U.S.A.">
        <title>Obligate biotrophy features unraveled by the genomic analysis of rust fungi.</title>
        <authorList>
            <person name="Duplessis S."/>
            <person name="Cuomo C.A."/>
            <person name="Lin Y.-C."/>
            <person name="Aerts A."/>
            <person name="Tisserant E."/>
            <person name="Veneault-Fourrey C."/>
            <person name="Joly D.L."/>
            <person name="Hacquard S."/>
            <person name="Amselem J."/>
            <person name="Cantarel B.L."/>
            <person name="Chiu R."/>
            <person name="Coutinho P.M."/>
            <person name="Feau N."/>
            <person name="Field M."/>
            <person name="Frey P."/>
            <person name="Gelhaye E."/>
            <person name="Goldberg J."/>
            <person name="Grabherr M.G."/>
            <person name="Kodira C.D."/>
            <person name="Kohler A."/>
            <person name="Kuees U."/>
            <person name="Lindquist E.A."/>
            <person name="Lucas S.M."/>
            <person name="Mago R."/>
            <person name="Mauceli E."/>
            <person name="Morin E."/>
            <person name="Murat C."/>
            <person name="Pangilinan J.L."/>
            <person name="Park R."/>
            <person name="Pearson M."/>
            <person name="Quesneville H."/>
            <person name="Rouhier N."/>
            <person name="Sakthikumar S."/>
            <person name="Salamov A.A."/>
            <person name="Schmutz J."/>
            <person name="Selles B."/>
            <person name="Shapiro H."/>
            <person name="Tanguay P."/>
            <person name="Tuskan G.A."/>
            <person name="Henrissat B."/>
            <person name="Van de Peer Y."/>
            <person name="Rouze P."/>
            <person name="Ellis J.G."/>
            <person name="Dodds P.N."/>
            <person name="Schein J.E."/>
            <person name="Zhong S."/>
            <person name="Hamelin R.C."/>
            <person name="Grigoriev I.V."/>
            <person name="Szabo L.J."/>
            <person name="Martin F."/>
        </authorList>
    </citation>
    <scope>NUCLEOTIDE SEQUENCE [LARGE SCALE GENOMIC DNA]</scope>
    <source>
        <strain evidence="3">98AG31 / pathotype 3-4-7</strain>
    </source>
</reference>
<dbReference type="GeneID" id="18929750"/>
<name>F4RFC9_MELLP</name>
<feature type="region of interest" description="Disordered" evidence="1">
    <location>
        <begin position="172"/>
        <end position="286"/>
    </location>
</feature>
<evidence type="ECO:0000256" key="1">
    <source>
        <dbReference type="SAM" id="MobiDB-lite"/>
    </source>
</evidence>
<dbReference type="RefSeq" id="XP_007407767.1">
    <property type="nucleotide sequence ID" value="XM_007407705.1"/>
</dbReference>
<protein>
    <submittedName>
        <fullName evidence="2">Uncharacterized protein</fullName>
    </submittedName>
</protein>
<gene>
    <name evidence="2" type="ORF">MELLADRAFT_61549</name>
</gene>
<evidence type="ECO:0000313" key="2">
    <source>
        <dbReference type="EMBL" id="EGG08793.1"/>
    </source>
</evidence>
<dbReference type="Proteomes" id="UP000001072">
    <property type="component" value="Unassembled WGS sequence"/>
</dbReference>
<evidence type="ECO:0000313" key="3">
    <source>
        <dbReference type="Proteomes" id="UP000001072"/>
    </source>
</evidence>
<feature type="compositionally biased region" description="Polar residues" evidence="1">
    <location>
        <begin position="249"/>
        <end position="286"/>
    </location>
</feature>
<feature type="compositionally biased region" description="Polar residues" evidence="1">
    <location>
        <begin position="110"/>
        <end position="133"/>
    </location>
</feature>
<accession>F4RFC9</accession>